<evidence type="ECO:0000313" key="2">
    <source>
        <dbReference type="Proteomes" id="UP000029981"/>
    </source>
</evidence>
<sequence length="81" mass="8774">MQPPASPPPSQLRHAQLFASTSPSRNLHISSGVSALQRLLLCQSSLASPSPSQIRFVRTQDPSVLSKPETVRPVRSVCLRS</sequence>
<gene>
    <name evidence="1" type="ORF">Csa_3G423820</name>
</gene>
<reference evidence="1 2" key="4">
    <citation type="journal article" date="2011" name="BMC Genomics">
        <title>RNA-Seq improves annotation of protein-coding genes in the cucumber genome.</title>
        <authorList>
            <person name="Li Z."/>
            <person name="Zhang Z."/>
            <person name="Yan P."/>
            <person name="Huang S."/>
            <person name="Fei Z."/>
            <person name="Lin K."/>
        </authorList>
    </citation>
    <scope>NUCLEOTIDE SEQUENCE [LARGE SCALE GENOMIC DNA]</scope>
    <source>
        <strain evidence="2">cv. 9930</strain>
    </source>
</reference>
<dbReference type="AlphaFoldDB" id="A0A0A0LAP7"/>
<reference evidence="1 2" key="2">
    <citation type="journal article" date="2009" name="PLoS ONE">
        <title>An integrated genetic and cytogenetic map of the cucumber genome.</title>
        <authorList>
            <person name="Ren Y."/>
            <person name="Zhang Z."/>
            <person name="Liu J."/>
            <person name="Staub J.E."/>
            <person name="Han Y."/>
            <person name="Cheng Z."/>
            <person name="Li X."/>
            <person name="Lu J."/>
            <person name="Miao H."/>
            <person name="Kang H."/>
            <person name="Xie B."/>
            <person name="Gu X."/>
            <person name="Wang X."/>
            <person name="Du Y."/>
            <person name="Jin W."/>
            <person name="Huang S."/>
        </authorList>
    </citation>
    <scope>NUCLEOTIDE SEQUENCE [LARGE SCALE GENOMIC DNA]</scope>
    <source>
        <strain evidence="2">cv. 9930</strain>
    </source>
</reference>
<organism evidence="1 2">
    <name type="scientific">Cucumis sativus</name>
    <name type="common">Cucumber</name>
    <dbReference type="NCBI Taxonomy" id="3659"/>
    <lineage>
        <taxon>Eukaryota</taxon>
        <taxon>Viridiplantae</taxon>
        <taxon>Streptophyta</taxon>
        <taxon>Embryophyta</taxon>
        <taxon>Tracheophyta</taxon>
        <taxon>Spermatophyta</taxon>
        <taxon>Magnoliopsida</taxon>
        <taxon>eudicotyledons</taxon>
        <taxon>Gunneridae</taxon>
        <taxon>Pentapetalae</taxon>
        <taxon>rosids</taxon>
        <taxon>fabids</taxon>
        <taxon>Cucurbitales</taxon>
        <taxon>Cucurbitaceae</taxon>
        <taxon>Benincaseae</taxon>
        <taxon>Cucumis</taxon>
    </lineage>
</organism>
<protein>
    <submittedName>
        <fullName evidence="1">Uncharacterized protein</fullName>
    </submittedName>
</protein>
<proteinExistence type="predicted"/>
<dbReference type="Proteomes" id="UP000029981">
    <property type="component" value="Chromosome 3"/>
</dbReference>
<reference evidence="1 2" key="1">
    <citation type="journal article" date="2009" name="Nat. Genet.">
        <title>The genome of the cucumber, Cucumis sativus L.</title>
        <authorList>
            <person name="Huang S."/>
            <person name="Li R."/>
            <person name="Zhang Z."/>
            <person name="Li L."/>
            <person name="Gu X."/>
            <person name="Fan W."/>
            <person name="Lucas W.J."/>
            <person name="Wang X."/>
            <person name="Xie B."/>
            <person name="Ni P."/>
            <person name="Ren Y."/>
            <person name="Zhu H."/>
            <person name="Li J."/>
            <person name="Lin K."/>
            <person name="Jin W."/>
            <person name="Fei Z."/>
            <person name="Li G."/>
            <person name="Staub J."/>
            <person name="Kilian A."/>
            <person name="van der Vossen E.A."/>
            <person name="Wu Y."/>
            <person name="Guo J."/>
            <person name="He J."/>
            <person name="Jia Z."/>
            <person name="Ren Y."/>
            <person name="Tian G."/>
            <person name="Lu Y."/>
            <person name="Ruan J."/>
            <person name="Qian W."/>
            <person name="Wang M."/>
            <person name="Huang Q."/>
            <person name="Li B."/>
            <person name="Xuan Z."/>
            <person name="Cao J."/>
            <person name="Asan"/>
            <person name="Wu Z."/>
            <person name="Zhang J."/>
            <person name="Cai Q."/>
            <person name="Bai Y."/>
            <person name="Zhao B."/>
            <person name="Han Y."/>
            <person name="Li Y."/>
            <person name="Li X."/>
            <person name="Wang S."/>
            <person name="Shi Q."/>
            <person name="Liu S."/>
            <person name="Cho W.K."/>
            <person name="Kim J.Y."/>
            <person name="Xu Y."/>
            <person name="Heller-Uszynska K."/>
            <person name="Miao H."/>
            <person name="Cheng Z."/>
            <person name="Zhang S."/>
            <person name="Wu J."/>
            <person name="Yang Y."/>
            <person name="Kang H."/>
            <person name="Li M."/>
            <person name="Liang H."/>
            <person name="Ren X."/>
            <person name="Shi Z."/>
            <person name="Wen M."/>
            <person name="Jian M."/>
            <person name="Yang H."/>
            <person name="Zhang G."/>
            <person name="Yang Z."/>
            <person name="Chen R."/>
            <person name="Liu S."/>
            <person name="Li J."/>
            <person name="Ma L."/>
            <person name="Liu H."/>
            <person name="Zhou Y."/>
            <person name="Zhao J."/>
            <person name="Fang X."/>
            <person name="Li G."/>
            <person name="Fang L."/>
            <person name="Li Y."/>
            <person name="Liu D."/>
            <person name="Zheng H."/>
            <person name="Zhang Y."/>
            <person name="Qin N."/>
            <person name="Li Z."/>
            <person name="Yang G."/>
            <person name="Yang S."/>
            <person name="Bolund L."/>
            <person name="Kristiansen K."/>
            <person name="Zheng H."/>
            <person name="Li S."/>
            <person name="Zhang X."/>
            <person name="Yang H."/>
            <person name="Wang J."/>
            <person name="Sun R."/>
            <person name="Zhang B."/>
            <person name="Jiang S."/>
            <person name="Wang J."/>
            <person name="Du Y."/>
            <person name="Li S."/>
        </authorList>
    </citation>
    <scope>NUCLEOTIDE SEQUENCE [LARGE SCALE GENOMIC DNA]</scope>
    <source>
        <strain evidence="2">cv. 9930</strain>
    </source>
</reference>
<keyword evidence="2" id="KW-1185">Reference proteome</keyword>
<dbReference type="Gramene" id="KGN57994">
    <property type="protein sequence ID" value="KGN57994"/>
    <property type="gene ID" value="Csa_3G423820"/>
</dbReference>
<accession>A0A0A0LAP7</accession>
<evidence type="ECO:0000313" key="1">
    <source>
        <dbReference type="EMBL" id="KGN57994.1"/>
    </source>
</evidence>
<dbReference type="EMBL" id="CM002924">
    <property type="protein sequence ID" value="KGN57994.1"/>
    <property type="molecule type" value="Genomic_DNA"/>
</dbReference>
<name>A0A0A0LAP7_CUCSA</name>
<reference evidence="1 2" key="3">
    <citation type="journal article" date="2010" name="BMC Genomics">
        <title>Transcriptome sequencing and comparative analysis of cucumber flowers with different sex types.</title>
        <authorList>
            <person name="Guo S."/>
            <person name="Zheng Y."/>
            <person name="Joung J.G."/>
            <person name="Liu S."/>
            <person name="Zhang Z."/>
            <person name="Crasta O.R."/>
            <person name="Sobral B.W."/>
            <person name="Xu Y."/>
            <person name="Huang S."/>
            <person name="Fei Z."/>
        </authorList>
    </citation>
    <scope>NUCLEOTIDE SEQUENCE [LARGE SCALE GENOMIC DNA]</scope>
    <source>
        <strain evidence="2">cv. 9930</strain>
    </source>
</reference>